<name>A0ABY5LB44_9SPHN</name>
<protein>
    <submittedName>
        <fullName evidence="2">Thiamine phosphate synthase</fullName>
    </submittedName>
</protein>
<proteinExistence type="predicted"/>
<dbReference type="Pfam" id="PF02581">
    <property type="entry name" value="TMP-TENI"/>
    <property type="match status" value="1"/>
</dbReference>
<accession>A0ABY5LB44</accession>
<dbReference type="InterPro" id="IPR013785">
    <property type="entry name" value="Aldolase_TIM"/>
</dbReference>
<sequence>MQRRHPLPRPPFGTRALPQQWLMTDERMGEALWAALERLPRGGGVVFRHYATPVTERRALFARVLRVAQRRRLVLVRAGKVAMRGEMGVHNARGRGLRTRAVHDPAEAMVARRAGADAVFVSPVFATRSHAGARGLGVVRLGLLLRGVAQPAVAMGGIDAGTIRRLRGLGVHGWAGIDAWLDHGDG</sequence>
<evidence type="ECO:0000313" key="2">
    <source>
        <dbReference type="EMBL" id="UUL81916.1"/>
    </source>
</evidence>
<dbReference type="EMBL" id="CP101740">
    <property type="protein sequence ID" value="UUL81916.1"/>
    <property type="molecule type" value="Genomic_DNA"/>
</dbReference>
<dbReference type="Proteomes" id="UP001058533">
    <property type="component" value="Chromosome"/>
</dbReference>
<organism evidence="2 3">
    <name type="scientific">Sphingomonas qomolangmaensis</name>
    <dbReference type="NCBI Taxonomy" id="2918765"/>
    <lineage>
        <taxon>Bacteria</taxon>
        <taxon>Pseudomonadati</taxon>
        <taxon>Pseudomonadota</taxon>
        <taxon>Alphaproteobacteria</taxon>
        <taxon>Sphingomonadales</taxon>
        <taxon>Sphingomonadaceae</taxon>
        <taxon>Sphingomonas</taxon>
    </lineage>
</organism>
<dbReference type="RefSeq" id="WP_256505661.1">
    <property type="nucleotide sequence ID" value="NZ_CP101740.1"/>
</dbReference>
<reference evidence="2" key="1">
    <citation type="submission" date="2022-07" db="EMBL/GenBank/DDBJ databases">
        <title>Sphingomonas sp. nov., a novel bacterium isolated from the north slope of the Mount Everest.</title>
        <authorList>
            <person name="Cui X."/>
            <person name="Liu Y."/>
        </authorList>
    </citation>
    <scope>NUCLEOTIDE SEQUENCE</scope>
    <source>
        <strain evidence="2">S5-59</strain>
    </source>
</reference>
<dbReference type="InterPro" id="IPR036206">
    <property type="entry name" value="ThiamineP_synth_sf"/>
</dbReference>
<dbReference type="SUPFAM" id="SSF51391">
    <property type="entry name" value="Thiamin phosphate synthase"/>
    <property type="match status" value="1"/>
</dbReference>
<dbReference type="CDD" id="cd00564">
    <property type="entry name" value="TMP_TenI"/>
    <property type="match status" value="1"/>
</dbReference>
<dbReference type="Gene3D" id="3.20.20.70">
    <property type="entry name" value="Aldolase class I"/>
    <property type="match status" value="1"/>
</dbReference>
<feature type="domain" description="Thiamine phosphate synthase/TenI" evidence="1">
    <location>
        <begin position="101"/>
        <end position="179"/>
    </location>
</feature>
<keyword evidence="3" id="KW-1185">Reference proteome</keyword>
<evidence type="ECO:0000259" key="1">
    <source>
        <dbReference type="Pfam" id="PF02581"/>
    </source>
</evidence>
<gene>
    <name evidence="2" type="ORF">NMP03_12040</name>
</gene>
<evidence type="ECO:0000313" key="3">
    <source>
        <dbReference type="Proteomes" id="UP001058533"/>
    </source>
</evidence>
<dbReference type="InterPro" id="IPR022998">
    <property type="entry name" value="ThiamineP_synth_TenI"/>
</dbReference>